<dbReference type="RefSeq" id="WP_307255998.1">
    <property type="nucleotide sequence ID" value="NZ_JAUSUC010000003.1"/>
</dbReference>
<evidence type="ECO:0000256" key="1">
    <source>
        <dbReference type="SAM" id="Phobius"/>
    </source>
</evidence>
<protein>
    <submittedName>
        <fullName evidence="2">Small nuclear ribonucleoprotein (SnRNP)-like protein</fullName>
    </submittedName>
</protein>
<reference evidence="2" key="1">
    <citation type="submission" date="2023-07" db="EMBL/GenBank/DDBJ databases">
        <title>Genomic Encyclopedia of Type Strains, Phase IV (KMG-IV): sequencing the most valuable type-strain genomes for metagenomic binning, comparative biology and taxonomic classification.</title>
        <authorList>
            <person name="Goeker M."/>
        </authorList>
    </citation>
    <scope>NUCLEOTIDE SEQUENCE</scope>
    <source>
        <strain evidence="2">DSM 23947</strain>
    </source>
</reference>
<dbReference type="AlphaFoldDB" id="A0AAJ1SWM3"/>
<keyword evidence="1" id="KW-0472">Membrane</keyword>
<accession>A0AAJ1SWM3</accession>
<keyword evidence="1" id="KW-0812">Transmembrane</keyword>
<proteinExistence type="predicted"/>
<name>A0AAJ1SWM3_9BACI</name>
<keyword evidence="3" id="KW-1185">Reference proteome</keyword>
<dbReference type="GO" id="GO:1990904">
    <property type="term" value="C:ribonucleoprotein complex"/>
    <property type="evidence" value="ECO:0007669"/>
    <property type="project" value="UniProtKB-KW"/>
</dbReference>
<dbReference type="Proteomes" id="UP001237207">
    <property type="component" value="Unassembled WGS sequence"/>
</dbReference>
<keyword evidence="1" id="KW-1133">Transmembrane helix</keyword>
<evidence type="ECO:0000313" key="3">
    <source>
        <dbReference type="Proteomes" id="UP001237207"/>
    </source>
</evidence>
<sequence>MTENHNEIENREDLLRNLHEKCRNYRYHHVIMTTHDGRSFDGIIESVDRDHMKVLVGEDIMEREHDEMDDRQFYGFPRRRGFRRYRRRIFPLASLAAVALLPYFLSYPYYPYPYYPYPPFYPYY</sequence>
<evidence type="ECO:0000313" key="2">
    <source>
        <dbReference type="EMBL" id="MDQ0213994.1"/>
    </source>
</evidence>
<comment type="caution">
    <text evidence="2">The sequence shown here is derived from an EMBL/GenBank/DDBJ whole genome shotgun (WGS) entry which is preliminary data.</text>
</comment>
<keyword evidence="2" id="KW-0687">Ribonucleoprotein</keyword>
<feature type="transmembrane region" description="Helical" evidence="1">
    <location>
        <begin position="89"/>
        <end position="110"/>
    </location>
</feature>
<organism evidence="2 3">
    <name type="scientific">Oikeobacillus pervagus</name>
    <dbReference type="NCBI Taxonomy" id="1325931"/>
    <lineage>
        <taxon>Bacteria</taxon>
        <taxon>Bacillati</taxon>
        <taxon>Bacillota</taxon>
        <taxon>Bacilli</taxon>
        <taxon>Bacillales</taxon>
        <taxon>Bacillaceae</taxon>
        <taxon>Oikeobacillus</taxon>
    </lineage>
</organism>
<dbReference type="EMBL" id="JAUSUC010000003">
    <property type="protein sequence ID" value="MDQ0213994.1"/>
    <property type="molecule type" value="Genomic_DNA"/>
</dbReference>
<gene>
    <name evidence="2" type="ORF">J2S13_000389</name>
</gene>